<comment type="similarity">
    <text evidence="2">Belongs to the CPA3 antiporters (TC 2.A.63) subunit E family.</text>
</comment>
<keyword evidence="5 8" id="KW-1133">Transmembrane helix</keyword>
<dbReference type="PANTHER" id="PTHR34584:SF1">
    <property type="entry name" value="NA(+)_H(+) ANTIPORTER SUBUNIT E1"/>
    <property type="match status" value="1"/>
</dbReference>
<protein>
    <submittedName>
        <fullName evidence="9">Multisubunit sodium/proton antiporter, MrpE subunit</fullName>
    </submittedName>
</protein>
<evidence type="ECO:0000256" key="6">
    <source>
        <dbReference type="ARBA" id="ARBA00023136"/>
    </source>
</evidence>
<dbReference type="NCBIfam" id="NF006521">
    <property type="entry name" value="PRK08965.1-5"/>
    <property type="match status" value="1"/>
</dbReference>
<dbReference type="GO" id="GO:0008324">
    <property type="term" value="F:monoatomic cation transmembrane transporter activity"/>
    <property type="evidence" value="ECO:0007669"/>
    <property type="project" value="InterPro"/>
</dbReference>
<evidence type="ECO:0000256" key="5">
    <source>
        <dbReference type="ARBA" id="ARBA00022989"/>
    </source>
</evidence>
<accession>A0A1H1LW14</accession>
<evidence type="ECO:0000256" key="3">
    <source>
        <dbReference type="ARBA" id="ARBA00022475"/>
    </source>
</evidence>
<dbReference type="GO" id="GO:0005886">
    <property type="term" value="C:plasma membrane"/>
    <property type="evidence" value="ECO:0007669"/>
    <property type="project" value="UniProtKB-SubCell"/>
</dbReference>
<feature type="compositionally biased region" description="Acidic residues" evidence="7">
    <location>
        <begin position="215"/>
        <end position="225"/>
    </location>
</feature>
<sequence length="225" mass="24107">MIAHARKIRLGTAARQWPAVLWLTLVWVLLWGDLSWANVLAGAALGIFVVVALPLPSIEYRGRVRPLALLRLLGFFARDLVTASAQVAVQALRLNWQPRGAVVRVPMRNAGDLYLTIASLLVSLVPGTVIVEAHRLTGTLYVHVLDLRSSGGADAVRAHVAEIEERVLRALASTDELEAAGLGPSPVEPGAPVESGAPVEPVETRAEPGTPVEPVETENPPEESR</sequence>
<keyword evidence="4 8" id="KW-0812">Transmembrane</keyword>
<comment type="subcellular location">
    <subcellularLocation>
        <location evidence="1">Cell membrane</location>
        <topology evidence="1">Multi-pass membrane protein</topology>
    </subcellularLocation>
</comment>
<keyword evidence="10" id="KW-1185">Reference proteome</keyword>
<keyword evidence="6 8" id="KW-0472">Membrane</keyword>
<evidence type="ECO:0000256" key="7">
    <source>
        <dbReference type="SAM" id="MobiDB-lite"/>
    </source>
</evidence>
<dbReference type="AlphaFoldDB" id="A0A1H1LW14"/>
<dbReference type="PANTHER" id="PTHR34584">
    <property type="entry name" value="NA(+)/H(+) ANTIPORTER SUBUNIT E1"/>
    <property type="match status" value="1"/>
</dbReference>
<dbReference type="Pfam" id="PF01899">
    <property type="entry name" value="MNHE"/>
    <property type="match status" value="1"/>
</dbReference>
<evidence type="ECO:0000256" key="4">
    <source>
        <dbReference type="ARBA" id="ARBA00022692"/>
    </source>
</evidence>
<proteinExistence type="inferred from homology"/>
<organism evidence="9 10">
    <name type="scientific">Paraoerskovia marina</name>
    <dbReference type="NCBI Taxonomy" id="545619"/>
    <lineage>
        <taxon>Bacteria</taxon>
        <taxon>Bacillati</taxon>
        <taxon>Actinomycetota</taxon>
        <taxon>Actinomycetes</taxon>
        <taxon>Micrococcales</taxon>
        <taxon>Cellulomonadaceae</taxon>
        <taxon>Paraoerskovia</taxon>
    </lineage>
</organism>
<dbReference type="OrthoDB" id="3556991at2"/>
<evidence type="ECO:0000256" key="1">
    <source>
        <dbReference type="ARBA" id="ARBA00004651"/>
    </source>
</evidence>
<dbReference type="EMBL" id="LT629776">
    <property type="protein sequence ID" value="SDR78703.1"/>
    <property type="molecule type" value="Genomic_DNA"/>
</dbReference>
<dbReference type="InterPro" id="IPR002758">
    <property type="entry name" value="Cation_antiport_E"/>
</dbReference>
<name>A0A1H1LW14_9CELL</name>
<evidence type="ECO:0000256" key="8">
    <source>
        <dbReference type="SAM" id="Phobius"/>
    </source>
</evidence>
<evidence type="ECO:0000256" key="2">
    <source>
        <dbReference type="ARBA" id="ARBA00006228"/>
    </source>
</evidence>
<feature type="region of interest" description="Disordered" evidence="7">
    <location>
        <begin position="179"/>
        <end position="225"/>
    </location>
</feature>
<dbReference type="STRING" id="545619.SAMN04489860_0049"/>
<dbReference type="RefSeq" id="WP_083371127.1">
    <property type="nucleotide sequence ID" value="NZ_LT629776.1"/>
</dbReference>
<evidence type="ECO:0000313" key="10">
    <source>
        <dbReference type="Proteomes" id="UP000185663"/>
    </source>
</evidence>
<gene>
    <name evidence="9" type="ORF">SAMN04489860_0049</name>
</gene>
<evidence type="ECO:0000313" key="9">
    <source>
        <dbReference type="EMBL" id="SDR78703.1"/>
    </source>
</evidence>
<reference evidence="9 10" key="1">
    <citation type="submission" date="2016-10" db="EMBL/GenBank/DDBJ databases">
        <authorList>
            <person name="de Groot N.N."/>
        </authorList>
    </citation>
    <scope>NUCLEOTIDE SEQUENCE [LARGE SCALE GENOMIC DNA]</scope>
    <source>
        <strain evidence="9 10">DSM 22126</strain>
    </source>
</reference>
<keyword evidence="3" id="KW-1003">Cell membrane</keyword>
<dbReference type="Proteomes" id="UP000185663">
    <property type="component" value="Chromosome I"/>
</dbReference>
<feature type="transmembrane region" description="Helical" evidence="8">
    <location>
        <begin position="12"/>
        <end position="30"/>
    </location>
</feature>
<feature type="transmembrane region" description="Helical" evidence="8">
    <location>
        <begin position="36"/>
        <end position="56"/>
    </location>
</feature>